<dbReference type="Gene3D" id="1.25.40.10">
    <property type="entry name" value="Tetratricopeptide repeat domain"/>
    <property type="match status" value="1"/>
</dbReference>
<keyword evidence="1" id="KW-0677">Repeat</keyword>
<accession>A0A6N2B8I5</accession>
<comment type="caution">
    <text evidence="3">The sequence shown here is derived from an EMBL/GenBank/DDBJ whole genome shotgun (WGS) entry which is preliminary data.</text>
</comment>
<feature type="non-terminal residue" evidence="3">
    <location>
        <position position="1"/>
    </location>
</feature>
<dbReference type="PROSITE" id="PS51375">
    <property type="entry name" value="PPR"/>
    <property type="match status" value="1"/>
</dbReference>
<reference evidence="3" key="1">
    <citation type="submission" date="2019-05" db="EMBL/GenBank/DDBJ databases">
        <title>The de novo reference genome and transcriptome assemblies of the wild tomato species Solanum chilense.</title>
        <authorList>
            <person name="Stam R."/>
            <person name="Nosenko T."/>
            <person name="Hoerger A.C."/>
            <person name="Stephan W."/>
            <person name="Seidel M.A."/>
            <person name="Kuhn J.M.M."/>
            <person name="Haberer G."/>
            <person name="Tellier A."/>
        </authorList>
    </citation>
    <scope>NUCLEOTIDE SEQUENCE</scope>
    <source>
        <tissue evidence="3">Mature leaves</tissue>
    </source>
</reference>
<dbReference type="InterPro" id="IPR011990">
    <property type="entry name" value="TPR-like_helical_dom_sf"/>
</dbReference>
<sequence length="150" mass="17474">INFEEGNFYLDVYPNSSSNQHKNQNFMNPKIRVCRYVSRKSHLHGKKYLNALNNDVISAHKLFDKTPHRTIYLWNSLIRGYARAHKFRNAFSLFNDVLHSEIMPDNFTYACLVKASSENFDLHSLRVLHGGVVLSGLQLDFICRDLRESL</sequence>
<dbReference type="NCBIfam" id="TIGR00756">
    <property type="entry name" value="PPR"/>
    <property type="match status" value="1"/>
</dbReference>
<evidence type="ECO:0000313" key="3">
    <source>
        <dbReference type="EMBL" id="TMW88343.1"/>
    </source>
</evidence>
<proteinExistence type="predicted"/>
<dbReference type="Pfam" id="PF13041">
    <property type="entry name" value="PPR_2"/>
    <property type="match status" value="1"/>
</dbReference>
<dbReference type="AlphaFoldDB" id="A0A6N2B8I5"/>
<dbReference type="EMBL" id="RXGB01005155">
    <property type="protein sequence ID" value="TMW88343.1"/>
    <property type="molecule type" value="Genomic_DNA"/>
</dbReference>
<dbReference type="InterPro" id="IPR046960">
    <property type="entry name" value="PPR_At4g14850-like_plant"/>
</dbReference>
<feature type="repeat" description="PPR" evidence="2">
    <location>
        <begin position="70"/>
        <end position="104"/>
    </location>
</feature>
<dbReference type="PANTHER" id="PTHR47926">
    <property type="entry name" value="PENTATRICOPEPTIDE REPEAT-CONTAINING PROTEIN"/>
    <property type="match status" value="1"/>
</dbReference>
<gene>
    <name evidence="3" type="ORF">EJD97_018680</name>
</gene>
<dbReference type="GO" id="GO:0009451">
    <property type="term" value="P:RNA modification"/>
    <property type="evidence" value="ECO:0007669"/>
    <property type="project" value="InterPro"/>
</dbReference>
<evidence type="ECO:0000256" key="1">
    <source>
        <dbReference type="ARBA" id="ARBA00022737"/>
    </source>
</evidence>
<evidence type="ECO:0000256" key="2">
    <source>
        <dbReference type="PROSITE-ProRule" id="PRU00708"/>
    </source>
</evidence>
<organism evidence="3">
    <name type="scientific">Solanum chilense</name>
    <name type="common">Tomato</name>
    <name type="synonym">Lycopersicon chilense</name>
    <dbReference type="NCBI Taxonomy" id="4083"/>
    <lineage>
        <taxon>Eukaryota</taxon>
        <taxon>Viridiplantae</taxon>
        <taxon>Streptophyta</taxon>
        <taxon>Embryophyta</taxon>
        <taxon>Tracheophyta</taxon>
        <taxon>Spermatophyta</taxon>
        <taxon>Magnoliopsida</taxon>
        <taxon>eudicotyledons</taxon>
        <taxon>Gunneridae</taxon>
        <taxon>Pentapetalae</taxon>
        <taxon>asterids</taxon>
        <taxon>lamiids</taxon>
        <taxon>Solanales</taxon>
        <taxon>Solanaceae</taxon>
        <taxon>Solanoideae</taxon>
        <taxon>Solaneae</taxon>
        <taxon>Solanum</taxon>
        <taxon>Solanum subgen. Lycopersicon</taxon>
    </lineage>
</organism>
<evidence type="ECO:0008006" key="4">
    <source>
        <dbReference type="Google" id="ProtNLM"/>
    </source>
</evidence>
<dbReference type="PANTHER" id="PTHR47926:SF492">
    <property type="entry name" value="DYW DOMAIN-CONTAINING PROTEIN"/>
    <property type="match status" value="1"/>
</dbReference>
<dbReference type="GO" id="GO:0003723">
    <property type="term" value="F:RNA binding"/>
    <property type="evidence" value="ECO:0007669"/>
    <property type="project" value="InterPro"/>
</dbReference>
<protein>
    <recommendedName>
        <fullName evidence="4">Pentatricopeptide repeat-containing protein</fullName>
    </recommendedName>
</protein>
<dbReference type="InterPro" id="IPR002885">
    <property type="entry name" value="PPR_rpt"/>
</dbReference>
<name>A0A6N2B8I5_SOLCI</name>